<dbReference type="Pfam" id="PF00149">
    <property type="entry name" value="Metallophos"/>
    <property type="match status" value="1"/>
</dbReference>
<evidence type="ECO:0000256" key="2">
    <source>
        <dbReference type="SAM" id="SignalP"/>
    </source>
</evidence>
<evidence type="ECO:0000313" key="4">
    <source>
        <dbReference type="EMBL" id="MDR7122721.1"/>
    </source>
</evidence>
<dbReference type="InterPro" id="IPR004843">
    <property type="entry name" value="Calcineurin-like_PHP"/>
</dbReference>
<comment type="caution">
    <text evidence="4">The sequence shown here is derived from an EMBL/GenBank/DDBJ whole genome shotgun (WGS) entry which is preliminary data.</text>
</comment>
<feature type="region of interest" description="Disordered" evidence="1">
    <location>
        <begin position="25"/>
        <end position="46"/>
    </location>
</feature>
<sequence>MKTHFSLFVPLVLSVLLSACSPADSSTERQQQKPQTQAAAVTAPAEATATPAEAGSVVLAFAVLGDAEPKPEPQFPNVAAAVADVNQLTEPLKLSFVVGVGDIAHKGTEIQYENATPVLQQLKLPFYPIMGNEEHGSTVERFMQYANLWNQGKVTLDSPKYVLEYDAVALVFASPDHGRDFNDQGISWILGEMKRLNNKPVLLVVHGAQAGVYPENAEKGIHHPGFAEVIAQPNLVAVISGDLHMDMDRTEHSKQLGQVHYLHIPALERTKIPDETKHTPMFRVFSLNDKGIMQVDTYQTGVATPLPQHSYSFSIQRAL</sequence>
<feature type="compositionally biased region" description="Low complexity" evidence="1">
    <location>
        <begin position="32"/>
        <end position="46"/>
    </location>
</feature>
<feature type="chain" id="PRO_5047375543" description="Calcineurin-like phosphoesterase domain-containing protein" evidence="2">
    <location>
        <begin position="26"/>
        <end position="319"/>
    </location>
</feature>
<dbReference type="EMBL" id="JAVDWR010000020">
    <property type="protein sequence ID" value="MDR7122721.1"/>
    <property type="molecule type" value="Genomic_DNA"/>
</dbReference>
<feature type="signal peptide" evidence="2">
    <location>
        <begin position="1"/>
        <end position="25"/>
    </location>
</feature>
<dbReference type="PROSITE" id="PS51257">
    <property type="entry name" value="PROKAR_LIPOPROTEIN"/>
    <property type="match status" value="1"/>
</dbReference>
<evidence type="ECO:0000256" key="1">
    <source>
        <dbReference type="SAM" id="MobiDB-lite"/>
    </source>
</evidence>
<proteinExistence type="predicted"/>
<dbReference type="RefSeq" id="WP_310281174.1">
    <property type="nucleotide sequence ID" value="NZ_JAVDWR010000020.1"/>
</dbReference>
<dbReference type="Proteomes" id="UP001257909">
    <property type="component" value="Unassembled WGS sequence"/>
</dbReference>
<feature type="domain" description="Calcineurin-like phosphoesterase" evidence="3">
    <location>
        <begin position="62"/>
        <end position="245"/>
    </location>
</feature>
<organism evidence="4 5">
    <name type="scientific">Rheinheimera soli</name>
    <dbReference type="NCBI Taxonomy" id="443616"/>
    <lineage>
        <taxon>Bacteria</taxon>
        <taxon>Pseudomonadati</taxon>
        <taxon>Pseudomonadota</taxon>
        <taxon>Gammaproteobacteria</taxon>
        <taxon>Chromatiales</taxon>
        <taxon>Chromatiaceae</taxon>
        <taxon>Rheinheimera</taxon>
    </lineage>
</organism>
<dbReference type="InterPro" id="IPR051918">
    <property type="entry name" value="STPP_CPPED1"/>
</dbReference>
<evidence type="ECO:0000259" key="3">
    <source>
        <dbReference type="Pfam" id="PF00149"/>
    </source>
</evidence>
<dbReference type="Gene3D" id="3.60.21.10">
    <property type="match status" value="1"/>
</dbReference>
<name>A0ABU1W416_9GAMM</name>
<dbReference type="InterPro" id="IPR029052">
    <property type="entry name" value="Metallo-depent_PP-like"/>
</dbReference>
<dbReference type="PANTHER" id="PTHR43143">
    <property type="entry name" value="METALLOPHOSPHOESTERASE, CALCINEURIN SUPERFAMILY"/>
    <property type="match status" value="1"/>
</dbReference>
<reference evidence="4 5" key="1">
    <citation type="submission" date="2023-07" db="EMBL/GenBank/DDBJ databases">
        <title>Sorghum-associated microbial communities from plants grown in Nebraska, USA.</title>
        <authorList>
            <person name="Schachtman D."/>
        </authorList>
    </citation>
    <scope>NUCLEOTIDE SEQUENCE [LARGE SCALE GENOMIC DNA]</scope>
    <source>
        <strain evidence="4 5">4138</strain>
    </source>
</reference>
<keyword evidence="5" id="KW-1185">Reference proteome</keyword>
<evidence type="ECO:0000313" key="5">
    <source>
        <dbReference type="Proteomes" id="UP001257909"/>
    </source>
</evidence>
<accession>A0ABU1W416</accession>
<dbReference type="SUPFAM" id="SSF56300">
    <property type="entry name" value="Metallo-dependent phosphatases"/>
    <property type="match status" value="1"/>
</dbReference>
<keyword evidence="2" id="KW-0732">Signal</keyword>
<dbReference type="PANTHER" id="PTHR43143:SF1">
    <property type="entry name" value="SERINE_THREONINE-PROTEIN PHOSPHATASE CPPED1"/>
    <property type="match status" value="1"/>
</dbReference>
<protein>
    <recommendedName>
        <fullName evidence="3">Calcineurin-like phosphoesterase domain-containing protein</fullName>
    </recommendedName>
</protein>
<gene>
    <name evidence="4" type="ORF">J2W69_003698</name>
</gene>